<reference evidence="1" key="1">
    <citation type="journal article" date="2015" name="Proc. Natl. Acad. Sci. U.S.A.">
        <title>Networks of energetic and metabolic interactions define dynamics in microbial communities.</title>
        <authorList>
            <person name="Embree M."/>
            <person name="Liu J.K."/>
            <person name="Al-Bassam M.M."/>
            <person name="Zengler K."/>
        </authorList>
    </citation>
    <scope>NUCLEOTIDE SEQUENCE</scope>
</reference>
<sequence>MMIEQIDFEDLPISELKAAQTVKGRGMRIQYISCVGSHMWKMENETSDIDLVMIYTVPTRRILRGEKFPATIRQEMVARRGGIYDTLGWEIGHLIDLLIKGNINAIWYATSPLVIMPSALQEELSAIVQANLCRESYHSIKGMAESQIESETGQLKLSGAGLVKRPGKGYRTALRSINFGIELLREARISYEPVMHDPTPEELKEGMNQLDEAYRQSMLPDLPDEDQFRDFLLRQRLKEMDEDAGKD</sequence>
<dbReference type="Pfam" id="PF10127">
    <property type="entry name" value="RlaP"/>
    <property type="match status" value="1"/>
</dbReference>
<organism evidence="1">
    <name type="scientific">hydrocarbon metagenome</name>
    <dbReference type="NCBI Taxonomy" id="938273"/>
    <lineage>
        <taxon>unclassified sequences</taxon>
        <taxon>metagenomes</taxon>
        <taxon>ecological metagenomes</taxon>
    </lineage>
</organism>
<dbReference type="AlphaFoldDB" id="A0A0W8FAG0"/>
<dbReference type="InterPro" id="IPR018775">
    <property type="entry name" value="RlaP"/>
</dbReference>
<proteinExistence type="predicted"/>
<evidence type="ECO:0008006" key="2">
    <source>
        <dbReference type="Google" id="ProtNLM"/>
    </source>
</evidence>
<protein>
    <recommendedName>
        <fullName evidence="2">Nucleotidyltransferase</fullName>
    </recommendedName>
</protein>
<dbReference type="PANTHER" id="PTHR34817:SF1">
    <property type="entry name" value="NUCLEOTIDYLTRANSFERASE"/>
    <property type="match status" value="1"/>
</dbReference>
<comment type="caution">
    <text evidence="1">The sequence shown here is derived from an EMBL/GenBank/DDBJ whole genome shotgun (WGS) entry which is preliminary data.</text>
</comment>
<evidence type="ECO:0000313" key="1">
    <source>
        <dbReference type="EMBL" id="KUG17856.1"/>
    </source>
</evidence>
<dbReference type="PANTHER" id="PTHR34817">
    <property type="entry name" value="NUCLEOTIDYLTRANSFERASE"/>
    <property type="match status" value="1"/>
</dbReference>
<dbReference type="EMBL" id="LNQE01001419">
    <property type="protein sequence ID" value="KUG17856.1"/>
    <property type="molecule type" value="Genomic_DNA"/>
</dbReference>
<gene>
    <name evidence="1" type="ORF">ASZ90_012499</name>
</gene>
<accession>A0A0W8FAG0</accession>
<name>A0A0W8FAG0_9ZZZZ</name>